<dbReference type="PANTHER" id="PTHR23157">
    <property type="entry name" value="GRIP AND COILED-COIL DOMAIN-CONTAINING PROTEIN 1"/>
    <property type="match status" value="1"/>
</dbReference>
<feature type="coiled-coil region" evidence="2">
    <location>
        <begin position="159"/>
        <end position="249"/>
    </location>
</feature>
<evidence type="ECO:0000313" key="5">
    <source>
        <dbReference type="Proteomes" id="UP000076502"/>
    </source>
</evidence>
<reference evidence="4 5" key="1">
    <citation type="submission" date="2015-07" db="EMBL/GenBank/DDBJ databases">
        <title>The genome of Dufourea novaeangliae.</title>
        <authorList>
            <person name="Pan H."/>
            <person name="Kapheim K."/>
        </authorList>
    </citation>
    <scope>NUCLEOTIDE SEQUENCE [LARGE SCALE GENOMIC DNA]</scope>
    <source>
        <strain evidence="4">0120121106</strain>
        <tissue evidence="4">Whole body</tissue>
    </source>
</reference>
<dbReference type="STRING" id="178035.A0A154P7R9"/>
<dbReference type="InterPro" id="IPR051952">
    <property type="entry name" value="Golgi-autophagy_related"/>
</dbReference>
<keyword evidence="5" id="KW-1185">Reference proteome</keyword>
<feature type="coiled-coil region" evidence="2">
    <location>
        <begin position="553"/>
        <end position="580"/>
    </location>
</feature>
<dbReference type="Proteomes" id="UP000076502">
    <property type="component" value="Unassembled WGS sequence"/>
</dbReference>
<dbReference type="AlphaFoldDB" id="A0A154P7R9"/>
<dbReference type="EMBL" id="KQ434835">
    <property type="protein sequence ID" value="KZC07917.1"/>
    <property type="molecule type" value="Genomic_DNA"/>
</dbReference>
<accession>A0A154P7R9</accession>
<organism evidence="4 5">
    <name type="scientific">Dufourea novaeangliae</name>
    <name type="common">Sweat bee</name>
    <dbReference type="NCBI Taxonomy" id="178035"/>
    <lineage>
        <taxon>Eukaryota</taxon>
        <taxon>Metazoa</taxon>
        <taxon>Ecdysozoa</taxon>
        <taxon>Arthropoda</taxon>
        <taxon>Hexapoda</taxon>
        <taxon>Insecta</taxon>
        <taxon>Pterygota</taxon>
        <taxon>Neoptera</taxon>
        <taxon>Endopterygota</taxon>
        <taxon>Hymenoptera</taxon>
        <taxon>Apocrita</taxon>
        <taxon>Aculeata</taxon>
        <taxon>Apoidea</taxon>
        <taxon>Anthophila</taxon>
        <taxon>Halictidae</taxon>
        <taxon>Rophitinae</taxon>
        <taxon>Dufourea</taxon>
    </lineage>
</organism>
<protein>
    <submittedName>
        <fullName evidence="4">GRIP and coiled-coil domain-containing protein 1</fullName>
    </submittedName>
</protein>
<sequence length="954" mass="110913">MENTNNEQKETEGKDIENEDSEDKSDVSSQDEKTENQEQHKSKTTCTTDNEPSNLQSREIQTDTVETETVDQLKNQLDTLMNSLATLSAEKSKMEANFQIDKKQLRSERDECEKVIKELKEKLKKVQTSNYSEVEQVKCKLIMERHEREKEQADHAKILKEFQKLLYDERRNKEQLEAQLKSQFANKTQCKILEAELEITRNKLKQAEEAAKETPPILLSLQSEMALMKKQHLNAIHEEQKRAASAEQRARVLALTHETRVAGLESRLAELSEIVGGYDRLRQQDQQAIQKLKDQLSDLQDSERSDYLTVNSEPEEIISKIKNLYTKLLDLDNKKSESAHVKSLLNSLGLYDKQHIVDYKEKYDILVQEFEDYKQHISKYSTSNISHSIQSQNMTVHDKNNKTQLHLLKAHNSNLEERMRILSNEVMNKETELQLKLDHQHKAKERVRLEHLLLQKDNEFRSKISTLEQQILRQRERSMALIEEKDKEILTLKTSFHALLPKKENPIVESRTDVTKREHKGEPMSDLITGLLTCDSPPILHYSQELARKEVQVSASRRKILELEATLRDKQREIVHVKEKQKEDTKVLQAQIGRMYWSSCKFRHVPAIFVNASHQIAHAVLSTVLLFTFYWFRFNNFWRYWHCYERTASRLKTGHSSRIDRAMIRIRTRQNRHRSAFIHRGVMILCCSLYTLGQMVEDSLLIEADLTDSLILNVSISHQATLMELHDEQDITILLYLLVCARITTRYFRKTVCKHCYAKLPICSHTCDHTDFIFVVRFSLSAFSFTNTSTTGLPRLTAERHARCPYVHHVVYIACYIAGLVHFLELRRIELSFLWKFLSADRWIGWIPLRWRQRRGWLFMDRFLVDRTAATTPARPILSASKGISPVVTPAGCIPQHPAVGDRMRRVWALSSLSILRQGCCCSLSQLQFFFPAPTAEHPPPKILLLGGHSSLLS</sequence>
<evidence type="ECO:0000256" key="1">
    <source>
        <dbReference type="ARBA" id="ARBA00004184"/>
    </source>
</evidence>
<proteinExistence type="predicted"/>
<dbReference type="PANTHER" id="PTHR23157:SF25">
    <property type="entry name" value="GRIP AND COILED-COIL DOMAIN-CONTAINING PROTEIN 1"/>
    <property type="match status" value="1"/>
</dbReference>
<feature type="coiled-coil region" evidence="2">
    <location>
        <begin position="405"/>
        <end position="432"/>
    </location>
</feature>
<dbReference type="GO" id="GO:0005794">
    <property type="term" value="C:Golgi apparatus"/>
    <property type="evidence" value="ECO:0007669"/>
    <property type="project" value="TreeGrafter"/>
</dbReference>
<feature type="coiled-coil region" evidence="2">
    <location>
        <begin position="70"/>
        <end position="129"/>
    </location>
</feature>
<feature type="compositionally biased region" description="Basic and acidic residues" evidence="3">
    <location>
        <begin position="7"/>
        <end position="16"/>
    </location>
</feature>
<evidence type="ECO:0000256" key="2">
    <source>
        <dbReference type="SAM" id="Coils"/>
    </source>
</evidence>
<name>A0A154P7R9_DUFNO</name>
<evidence type="ECO:0000313" key="4">
    <source>
        <dbReference type="EMBL" id="KZC07917.1"/>
    </source>
</evidence>
<keyword evidence="2" id="KW-0175">Coiled coil</keyword>
<feature type="region of interest" description="Disordered" evidence="3">
    <location>
        <begin position="1"/>
        <end position="66"/>
    </location>
</feature>
<gene>
    <name evidence="4" type="ORF">WN55_09959</name>
</gene>
<evidence type="ECO:0000256" key="3">
    <source>
        <dbReference type="SAM" id="MobiDB-lite"/>
    </source>
</evidence>
<dbReference type="OrthoDB" id="9898580at2759"/>
<comment type="subcellular location">
    <subcellularLocation>
        <location evidence="1">Endomembrane system</location>
        <topology evidence="1">Peripheral membrane protein</topology>
    </subcellularLocation>
</comment>
<feature type="compositionally biased region" description="Polar residues" evidence="3">
    <location>
        <begin position="44"/>
        <end position="64"/>
    </location>
</feature>
<feature type="compositionally biased region" description="Basic and acidic residues" evidence="3">
    <location>
        <begin position="24"/>
        <end position="41"/>
    </location>
</feature>